<dbReference type="GO" id="GO:0005886">
    <property type="term" value="C:plasma membrane"/>
    <property type="evidence" value="ECO:0007669"/>
    <property type="project" value="UniProtKB-SubCell"/>
</dbReference>
<dbReference type="GO" id="GO:0022857">
    <property type="term" value="F:transmembrane transporter activity"/>
    <property type="evidence" value="ECO:0007669"/>
    <property type="project" value="InterPro"/>
</dbReference>
<dbReference type="PANTHER" id="PTHR23513:SF6">
    <property type="entry name" value="MAJOR FACILITATOR SUPERFAMILY ASSOCIATED DOMAIN-CONTAINING PROTEIN"/>
    <property type="match status" value="1"/>
</dbReference>
<dbReference type="CDD" id="cd06173">
    <property type="entry name" value="MFS_MefA_like"/>
    <property type="match status" value="1"/>
</dbReference>
<feature type="transmembrane region" description="Helical" evidence="6">
    <location>
        <begin position="172"/>
        <end position="192"/>
    </location>
</feature>
<evidence type="ECO:0000256" key="5">
    <source>
        <dbReference type="ARBA" id="ARBA00023136"/>
    </source>
</evidence>
<evidence type="ECO:0000256" key="3">
    <source>
        <dbReference type="ARBA" id="ARBA00022692"/>
    </source>
</evidence>
<feature type="transmembrane region" description="Helical" evidence="6">
    <location>
        <begin position="372"/>
        <end position="390"/>
    </location>
</feature>
<feature type="transmembrane region" description="Helical" evidence="6">
    <location>
        <begin position="49"/>
        <end position="68"/>
    </location>
</feature>
<reference evidence="7" key="1">
    <citation type="submission" date="2024-07" db="EMBL/GenBank/DDBJ databases">
        <authorList>
            <person name="Yu S.T."/>
        </authorList>
    </citation>
    <scope>NUCLEOTIDE SEQUENCE</scope>
    <source>
        <strain evidence="7">R02</strain>
    </source>
</reference>
<dbReference type="EMBL" id="CP163429">
    <property type="protein sequence ID" value="XDP93499.1"/>
    <property type="molecule type" value="Genomic_DNA"/>
</dbReference>
<dbReference type="PANTHER" id="PTHR23513">
    <property type="entry name" value="INTEGRAL MEMBRANE EFFLUX PROTEIN-RELATED"/>
    <property type="match status" value="1"/>
</dbReference>
<dbReference type="AlphaFoldDB" id="A0AB39LHZ9"/>
<evidence type="ECO:0000256" key="6">
    <source>
        <dbReference type="SAM" id="Phobius"/>
    </source>
</evidence>
<dbReference type="Gene3D" id="1.20.1250.20">
    <property type="entry name" value="MFS general substrate transporter like domains"/>
    <property type="match status" value="1"/>
</dbReference>
<keyword evidence="3 6" id="KW-0812">Transmembrane</keyword>
<feature type="transmembrane region" description="Helical" evidence="6">
    <location>
        <begin position="224"/>
        <end position="246"/>
    </location>
</feature>
<feature type="transmembrane region" description="Helical" evidence="6">
    <location>
        <begin position="343"/>
        <end position="366"/>
    </location>
</feature>
<gene>
    <name evidence="7" type="ORF">AB5J57_08155</name>
</gene>
<dbReference type="InterPro" id="IPR011701">
    <property type="entry name" value="MFS"/>
</dbReference>
<evidence type="ECO:0000313" key="7">
    <source>
        <dbReference type="EMBL" id="XDP93499.1"/>
    </source>
</evidence>
<evidence type="ECO:0000256" key="4">
    <source>
        <dbReference type="ARBA" id="ARBA00022989"/>
    </source>
</evidence>
<feature type="transmembrane region" description="Helical" evidence="6">
    <location>
        <begin position="308"/>
        <end position="331"/>
    </location>
</feature>
<dbReference type="SUPFAM" id="SSF103473">
    <property type="entry name" value="MFS general substrate transporter"/>
    <property type="match status" value="1"/>
</dbReference>
<feature type="transmembrane region" description="Helical" evidence="6">
    <location>
        <begin position="80"/>
        <end position="108"/>
    </location>
</feature>
<keyword evidence="5 6" id="KW-0472">Membrane</keyword>
<evidence type="ECO:0000256" key="1">
    <source>
        <dbReference type="ARBA" id="ARBA00004651"/>
    </source>
</evidence>
<keyword evidence="4 6" id="KW-1133">Transmembrane helix</keyword>
<dbReference type="Pfam" id="PF07690">
    <property type="entry name" value="MFS_1"/>
    <property type="match status" value="1"/>
</dbReference>
<comment type="subcellular location">
    <subcellularLocation>
        <location evidence="1">Cell membrane</location>
        <topology evidence="1">Multi-pass membrane protein</topology>
    </subcellularLocation>
</comment>
<dbReference type="InterPro" id="IPR036259">
    <property type="entry name" value="MFS_trans_sf"/>
</dbReference>
<proteinExistence type="predicted"/>
<accession>A0AB39LHZ9</accession>
<feature type="transmembrane region" description="Helical" evidence="6">
    <location>
        <begin position="20"/>
        <end position="37"/>
    </location>
</feature>
<keyword evidence="2" id="KW-1003">Cell membrane</keyword>
<protein>
    <submittedName>
        <fullName evidence="7">MFS transporter</fullName>
    </submittedName>
</protein>
<sequence>MTTRWTAVRVMRDRTAGRCLTAVVVSGFGTSALWLASGVWVKDLTGSDGLAALCLLAMWAPTLAGPLLGTLADRHRRRPLLIALSLLMAALLLTLCAVDGPGSLWLLYAVLFVYGAAGTVHDAAESALVAGAVDGSLLGDFNGLRMTANEGMKLLAPLAGAGLYTAYGGPGVAVLDAASFLAAALVYLSLRLREERPAPRRKDGRSATAEGVRHLWADPVLRPLVLAGGVTMLCAGVSGALTYAVVEDLGHPPAYAGVLYAVQGAGSVAVGLLSGPALRRLGARRFAAYGIALLAVAVALRAVPYDPVAWACAAAIGVGLPAALIAALTSVQHRTPGPLLGRVTATANTLVFTPNVIGLAAGAALVELLDQRVQLIALGVVLGVTAAVLAGQRPDSAARTAARSASDASPA</sequence>
<organism evidence="7">
    <name type="scientific">Streptomyces sp. R02</name>
    <dbReference type="NCBI Taxonomy" id="3238623"/>
    <lineage>
        <taxon>Bacteria</taxon>
        <taxon>Bacillati</taxon>
        <taxon>Actinomycetota</taxon>
        <taxon>Actinomycetes</taxon>
        <taxon>Kitasatosporales</taxon>
        <taxon>Streptomycetaceae</taxon>
        <taxon>Streptomyces</taxon>
    </lineage>
</organism>
<feature type="transmembrane region" description="Helical" evidence="6">
    <location>
        <begin position="286"/>
        <end position="302"/>
    </location>
</feature>
<dbReference type="RefSeq" id="WP_369155434.1">
    <property type="nucleotide sequence ID" value="NZ_CP163429.1"/>
</dbReference>
<feature type="transmembrane region" description="Helical" evidence="6">
    <location>
        <begin position="252"/>
        <end position="274"/>
    </location>
</feature>
<evidence type="ECO:0000256" key="2">
    <source>
        <dbReference type="ARBA" id="ARBA00022475"/>
    </source>
</evidence>
<name>A0AB39LHZ9_9ACTN</name>